<dbReference type="PANTHER" id="PTHR24404">
    <property type="entry name" value="ZINC FINGER PROTEIN"/>
    <property type="match status" value="1"/>
</dbReference>
<evidence type="ECO:0000256" key="8">
    <source>
        <dbReference type="ARBA" id="ARBA00023242"/>
    </source>
</evidence>
<dbReference type="GO" id="GO:0003700">
    <property type="term" value="F:DNA-binding transcription factor activity"/>
    <property type="evidence" value="ECO:0007669"/>
    <property type="project" value="TreeGrafter"/>
</dbReference>
<dbReference type="InterPro" id="IPR036236">
    <property type="entry name" value="Znf_C2H2_sf"/>
</dbReference>
<feature type="domain" description="C2H2-type" evidence="10">
    <location>
        <begin position="329"/>
        <end position="356"/>
    </location>
</feature>
<dbReference type="Pfam" id="PF00096">
    <property type="entry name" value="zf-C2H2"/>
    <property type="match status" value="5"/>
</dbReference>
<dbReference type="GO" id="GO:0000978">
    <property type="term" value="F:RNA polymerase II cis-regulatory region sequence-specific DNA binding"/>
    <property type="evidence" value="ECO:0007669"/>
    <property type="project" value="TreeGrafter"/>
</dbReference>
<evidence type="ECO:0000256" key="1">
    <source>
        <dbReference type="ARBA" id="ARBA00004123"/>
    </source>
</evidence>
<dbReference type="SUPFAM" id="SSF57667">
    <property type="entry name" value="beta-beta-alpha zinc fingers"/>
    <property type="match status" value="5"/>
</dbReference>
<dbReference type="FunFam" id="3.30.160.60:FF:001235">
    <property type="entry name" value="Si:ch211-119o8.6"/>
    <property type="match status" value="1"/>
</dbReference>
<keyword evidence="7" id="KW-0238">DNA-binding</keyword>
<dbReference type="AlphaFoldDB" id="A0A9P0H6C2"/>
<comment type="similarity">
    <text evidence="2">Belongs to the krueppel C2H2-type zinc-finger protein family.</text>
</comment>
<dbReference type="OrthoDB" id="10064525at2759"/>
<feature type="domain" description="C2H2-type" evidence="10">
    <location>
        <begin position="249"/>
        <end position="276"/>
    </location>
</feature>
<dbReference type="Pfam" id="PF13912">
    <property type="entry name" value="zf-C2H2_6"/>
    <property type="match status" value="1"/>
</dbReference>
<organism evidence="11 12">
    <name type="scientific">Nezara viridula</name>
    <name type="common">Southern green stink bug</name>
    <name type="synonym">Cimex viridulus</name>
    <dbReference type="NCBI Taxonomy" id="85310"/>
    <lineage>
        <taxon>Eukaryota</taxon>
        <taxon>Metazoa</taxon>
        <taxon>Ecdysozoa</taxon>
        <taxon>Arthropoda</taxon>
        <taxon>Hexapoda</taxon>
        <taxon>Insecta</taxon>
        <taxon>Pterygota</taxon>
        <taxon>Neoptera</taxon>
        <taxon>Paraneoptera</taxon>
        <taxon>Hemiptera</taxon>
        <taxon>Heteroptera</taxon>
        <taxon>Panheteroptera</taxon>
        <taxon>Pentatomomorpha</taxon>
        <taxon>Pentatomoidea</taxon>
        <taxon>Pentatomidae</taxon>
        <taxon>Pentatominae</taxon>
        <taxon>Nezara</taxon>
    </lineage>
</organism>
<feature type="domain" description="C2H2-type" evidence="10">
    <location>
        <begin position="357"/>
        <end position="386"/>
    </location>
</feature>
<feature type="domain" description="C2H2-type" evidence="10">
    <location>
        <begin position="387"/>
        <end position="414"/>
    </location>
</feature>
<evidence type="ECO:0000256" key="7">
    <source>
        <dbReference type="ARBA" id="ARBA00023125"/>
    </source>
</evidence>
<evidence type="ECO:0000256" key="9">
    <source>
        <dbReference type="PROSITE-ProRule" id="PRU00042"/>
    </source>
</evidence>
<dbReference type="GO" id="GO:0005634">
    <property type="term" value="C:nucleus"/>
    <property type="evidence" value="ECO:0007669"/>
    <property type="project" value="UniProtKB-SubCell"/>
</dbReference>
<evidence type="ECO:0000256" key="5">
    <source>
        <dbReference type="ARBA" id="ARBA00022771"/>
    </source>
</evidence>
<evidence type="ECO:0000256" key="6">
    <source>
        <dbReference type="ARBA" id="ARBA00022833"/>
    </source>
</evidence>
<evidence type="ECO:0000256" key="3">
    <source>
        <dbReference type="ARBA" id="ARBA00022723"/>
    </source>
</evidence>
<dbReference type="GO" id="GO:0008270">
    <property type="term" value="F:zinc ion binding"/>
    <property type="evidence" value="ECO:0007669"/>
    <property type="project" value="UniProtKB-KW"/>
</dbReference>
<name>A0A9P0H6C2_NEZVI</name>
<comment type="subcellular location">
    <subcellularLocation>
        <location evidence="1">Nucleus</location>
    </subcellularLocation>
</comment>
<feature type="domain" description="C2H2-type" evidence="10">
    <location>
        <begin position="277"/>
        <end position="299"/>
    </location>
</feature>
<feature type="domain" description="C2H2-type" evidence="10">
    <location>
        <begin position="473"/>
        <end position="500"/>
    </location>
</feature>
<keyword evidence="12" id="KW-1185">Reference proteome</keyword>
<evidence type="ECO:0000259" key="10">
    <source>
        <dbReference type="PROSITE" id="PS50157"/>
    </source>
</evidence>
<dbReference type="Gene3D" id="3.30.160.60">
    <property type="entry name" value="Classic Zinc Finger"/>
    <property type="match status" value="8"/>
</dbReference>
<dbReference type="InterPro" id="IPR050589">
    <property type="entry name" value="Ikaros_C2H2-ZF"/>
</dbReference>
<keyword evidence="5 9" id="KW-0863">Zinc-finger</keyword>
<feature type="domain" description="C2H2-type" evidence="10">
    <location>
        <begin position="445"/>
        <end position="472"/>
    </location>
</feature>
<feature type="domain" description="C2H2-type" evidence="10">
    <location>
        <begin position="501"/>
        <end position="528"/>
    </location>
</feature>
<sequence>MAQIFYTTVPSSPSAHQSIEVEIEQFLQTTVVLNTDVQDNSVVFEEGDSFQCGRCQNHFAFLEFIIHKRTCQGVQFNLTEEETETFLSQPLSLTAVEDESIIDNNNQQIVIGNGELFSFAEESTQNEVLQETFQEISPMEDVEFQTSVDVSDLKTIRIVENDQLDIGPLIGEDFIIANNNKEPTEIILAEGNINRLELPQIVSSIANGSEDSENVRLELQTEPALTNVKENVATEEQVAEESIFESNILKCSVCGKQFRKNFDLQQHVRSHTGERPFQCVVCGRGFAQKSNVMKHMATHKVWPKQLSTLPPVPSNVGENEERLLIEKMFACQYCTCIFDNYQDLKSHRKEHINQKVYKCAQKSCPMTFKELDAFLEHTFSHTEKASYECHICHKEFKSLDDLGQHQIFHEEGKIPAKQVSCCKCRAKFMSSESLEKHMLTDSHNYPCPSCDKVFACERFLRRHISIHTTNMKYSCPECKKPFRTTHYLNMHKVIHTTEKPYNCTICPASFNRRDKLARHNLTHENAKRFKCYAKTGCDKQFNRKDKLKQHILTHFAWKKFSCQYCSKPLSNVSHVENHEFLCSTALKKKAKAKVNRERIKNNNMPTIEIVLFPLSEHENFLIPDLIVLSKDNNNPSGLTALPAIEPKMSTT</sequence>
<keyword evidence="4" id="KW-0677">Repeat</keyword>
<dbReference type="GO" id="GO:0006357">
    <property type="term" value="P:regulation of transcription by RNA polymerase II"/>
    <property type="evidence" value="ECO:0007669"/>
    <property type="project" value="TreeGrafter"/>
</dbReference>
<proteinExistence type="inferred from homology"/>
<accession>A0A9P0H6C2</accession>
<dbReference type="EMBL" id="OV725079">
    <property type="protein sequence ID" value="CAH1396300.1"/>
    <property type="molecule type" value="Genomic_DNA"/>
</dbReference>
<dbReference type="PROSITE" id="PS00028">
    <property type="entry name" value="ZINC_FINGER_C2H2_1"/>
    <property type="match status" value="9"/>
</dbReference>
<evidence type="ECO:0000256" key="4">
    <source>
        <dbReference type="ARBA" id="ARBA00022737"/>
    </source>
</evidence>
<dbReference type="FunFam" id="3.30.160.60:FF:000145">
    <property type="entry name" value="Zinc finger protein 574"/>
    <property type="match status" value="1"/>
</dbReference>
<dbReference type="InterPro" id="IPR013087">
    <property type="entry name" value="Znf_C2H2_type"/>
</dbReference>
<feature type="domain" description="C2H2-type" evidence="10">
    <location>
        <begin position="529"/>
        <end position="559"/>
    </location>
</feature>
<reference evidence="11" key="1">
    <citation type="submission" date="2022-01" db="EMBL/GenBank/DDBJ databases">
        <authorList>
            <person name="King R."/>
        </authorList>
    </citation>
    <scope>NUCLEOTIDE SEQUENCE</scope>
</reference>
<protein>
    <recommendedName>
        <fullName evidence="10">C2H2-type domain-containing protein</fullName>
    </recommendedName>
</protein>
<dbReference type="FunFam" id="3.30.160.60:FF:000446">
    <property type="entry name" value="Zinc finger protein"/>
    <property type="match status" value="1"/>
</dbReference>
<evidence type="ECO:0000313" key="11">
    <source>
        <dbReference type="EMBL" id="CAH1396300.1"/>
    </source>
</evidence>
<keyword evidence="3" id="KW-0479">Metal-binding</keyword>
<evidence type="ECO:0000313" key="12">
    <source>
        <dbReference type="Proteomes" id="UP001152798"/>
    </source>
</evidence>
<keyword evidence="6" id="KW-0862">Zinc</keyword>
<dbReference type="PANTHER" id="PTHR24404:SF114">
    <property type="entry name" value="KLUMPFUSS, ISOFORM B-RELATED"/>
    <property type="match status" value="1"/>
</dbReference>
<gene>
    <name evidence="11" type="ORF">NEZAVI_LOCUS6395</name>
</gene>
<dbReference type="SMART" id="SM00355">
    <property type="entry name" value="ZnF_C2H2"/>
    <property type="match status" value="11"/>
</dbReference>
<evidence type="ECO:0000256" key="2">
    <source>
        <dbReference type="ARBA" id="ARBA00006991"/>
    </source>
</evidence>
<dbReference type="Proteomes" id="UP001152798">
    <property type="component" value="Chromosome 3"/>
</dbReference>
<keyword evidence="8" id="KW-0539">Nucleus</keyword>
<dbReference type="PROSITE" id="PS50157">
    <property type="entry name" value="ZINC_FINGER_C2H2_2"/>
    <property type="match status" value="9"/>
</dbReference>